<evidence type="ECO:0000259" key="7">
    <source>
        <dbReference type="PROSITE" id="PS50190"/>
    </source>
</evidence>
<dbReference type="STRING" id="45351.A7SN35"/>
<evidence type="ECO:0000256" key="1">
    <source>
        <dbReference type="ARBA" id="ARBA00004496"/>
    </source>
</evidence>
<evidence type="ECO:0000256" key="5">
    <source>
        <dbReference type="ARBA" id="ARBA00023054"/>
    </source>
</evidence>
<dbReference type="HOGENOM" id="CLU_031196_0_0_1"/>
<evidence type="ECO:0000313" key="8">
    <source>
        <dbReference type="EMBL" id="EDO34882.1"/>
    </source>
</evidence>
<dbReference type="EMBL" id="DS469716">
    <property type="protein sequence ID" value="EDO34882.1"/>
    <property type="molecule type" value="Genomic_DNA"/>
</dbReference>
<evidence type="ECO:0000256" key="3">
    <source>
        <dbReference type="ARBA" id="ARBA00022490"/>
    </source>
</evidence>
<dbReference type="GO" id="GO:0005085">
    <property type="term" value="F:guanyl-nucleotide exchange factor activity"/>
    <property type="evidence" value="ECO:0007669"/>
    <property type="project" value="InterPro"/>
</dbReference>
<feature type="compositionally biased region" description="Basic residues" evidence="6">
    <location>
        <begin position="485"/>
        <end position="494"/>
    </location>
</feature>
<dbReference type="PROSITE" id="PS50190">
    <property type="entry name" value="SEC7"/>
    <property type="match status" value="1"/>
</dbReference>
<dbReference type="InterPro" id="IPR033742">
    <property type="entry name" value="IQSEC_PH"/>
</dbReference>
<dbReference type="InterPro" id="IPR023394">
    <property type="entry name" value="Sec7_C_sf"/>
</dbReference>
<dbReference type="CDD" id="cd00171">
    <property type="entry name" value="Sec7"/>
    <property type="match status" value="1"/>
</dbReference>
<keyword evidence="3" id="KW-0963">Cytoplasm</keyword>
<feature type="compositionally biased region" description="Polar residues" evidence="6">
    <location>
        <begin position="507"/>
        <end position="520"/>
    </location>
</feature>
<name>A7SN35_NEMVE</name>
<feature type="region of interest" description="Disordered" evidence="6">
    <location>
        <begin position="485"/>
        <end position="520"/>
    </location>
</feature>
<protein>
    <recommendedName>
        <fullName evidence="7">SEC7 domain-containing protein</fullName>
    </recommendedName>
</protein>
<sequence>MVMCGEEEDTLMSLMIQSSEFDPVPAADLKPQKLEMRIGINQFNRKPEKGVTYLIAHQVIDDNPEAVAKFLLSEHGVSKQRLGEYLGNLQNDFNMAVLKCFAESFDFTGMEIDVALRTFLAQFRIPGEAQKIERLMEVFAEQYISCNPTDDTSAQDKVLILAFAIVMLNTDLHSPNVKKRMTQEDFIRNLEGTNNGGNFPSESLAGIYRRVFKKEFTPARDHVTMTAKLEKKIVGKMPWTTLAALHRYLRMLTPLFEIRDPNKKEKTHPRVIFVFNDMIVVTKERGRPGQRDGYHFYSYKHSFLLSGVKISVFTNDYYPWGIQLYSRLQSQVVATFNATDERTRKVFVEELLECIEETNAMENDRIATEKQRYMAGGKFIRTPGTMTLPHPKKSRGTSQPNPDAISLLEGTFTNSLGTDSLVNSKHLSNSMLNISDADTSFSSEGGSFKRCNSSSSLDSAFVDGDINSDSPRKYTTLEPSMRKKSLFKKWRSRNSKGNLPGSPPIRKSSNTASRKITTPT</sequence>
<dbReference type="InterPro" id="IPR011993">
    <property type="entry name" value="PH-like_dom_sf"/>
</dbReference>
<feature type="region of interest" description="Disordered" evidence="6">
    <location>
        <begin position="380"/>
        <end position="401"/>
    </location>
</feature>
<dbReference type="PANTHER" id="PTHR10663:SF342">
    <property type="entry name" value="FI21420P1"/>
    <property type="match status" value="1"/>
</dbReference>
<dbReference type="InParanoid" id="A7SN35"/>
<evidence type="ECO:0000256" key="6">
    <source>
        <dbReference type="SAM" id="MobiDB-lite"/>
    </source>
</evidence>
<dbReference type="InterPro" id="IPR035999">
    <property type="entry name" value="Sec7_dom_sf"/>
</dbReference>
<reference evidence="8 9" key="1">
    <citation type="journal article" date="2007" name="Science">
        <title>Sea anemone genome reveals ancestral eumetazoan gene repertoire and genomic organization.</title>
        <authorList>
            <person name="Putnam N.H."/>
            <person name="Srivastava M."/>
            <person name="Hellsten U."/>
            <person name="Dirks B."/>
            <person name="Chapman J."/>
            <person name="Salamov A."/>
            <person name="Terry A."/>
            <person name="Shapiro H."/>
            <person name="Lindquist E."/>
            <person name="Kapitonov V.V."/>
            <person name="Jurka J."/>
            <person name="Genikhovich G."/>
            <person name="Grigoriev I.V."/>
            <person name="Lucas S.M."/>
            <person name="Steele R.E."/>
            <person name="Finnerty J.R."/>
            <person name="Technau U."/>
            <person name="Martindale M.Q."/>
            <person name="Rokhsar D.S."/>
        </authorList>
    </citation>
    <scope>NUCLEOTIDE SEQUENCE [LARGE SCALE GENOMIC DNA]</scope>
    <source>
        <strain evidence="9">CH2 X CH6</strain>
    </source>
</reference>
<dbReference type="OMA" id="HAPHIIS"/>
<evidence type="ECO:0000313" key="9">
    <source>
        <dbReference type="Proteomes" id="UP000001593"/>
    </source>
</evidence>
<dbReference type="FunFam" id="1.10.1000.11:FF:000002">
    <property type="entry name" value="Cytohesin 1"/>
    <property type="match status" value="1"/>
</dbReference>
<dbReference type="Gene3D" id="1.10.220.20">
    <property type="match status" value="1"/>
</dbReference>
<dbReference type="SMART" id="SM00222">
    <property type="entry name" value="Sec7"/>
    <property type="match status" value="1"/>
</dbReference>
<keyword evidence="9" id="KW-1185">Reference proteome</keyword>
<dbReference type="CDD" id="cd13318">
    <property type="entry name" value="PH_IQSEC"/>
    <property type="match status" value="1"/>
</dbReference>
<gene>
    <name evidence="8" type="ORF">NEMVEDRAFT_v1g246304</name>
</gene>
<organism evidence="8 9">
    <name type="scientific">Nematostella vectensis</name>
    <name type="common">Starlet sea anemone</name>
    <dbReference type="NCBI Taxonomy" id="45351"/>
    <lineage>
        <taxon>Eukaryota</taxon>
        <taxon>Metazoa</taxon>
        <taxon>Cnidaria</taxon>
        <taxon>Anthozoa</taxon>
        <taxon>Hexacorallia</taxon>
        <taxon>Actiniaria</taxon>
        <taxon>Edwardsiidae</taxon>
        <taxon>Nematostella</taxon>
    </lineage>
</organism>
<dbReference type="GO" id="GO:0032012">
    <property type="term" value="P:regulation of ARF protein signal transduction"/>
    <property type="evidence" value="ECO:0007669"/>
    <property type="project" value="InterPro"/>
</dbReference>
<feature type="domain" description="SEC7" evidence="7">
    <location>
        <begin position="25"/>
        <end position="214"/>
    </location>
</feature>
<dbReference type="Gene3D" id="1.10.1000.11">
    <property type="entry name" value="Arf Nucleotide-binding Site Opener,domain 2"/>
    <property type="match status" value="1"/>
</dbReference>
<keyword evidence="5" id="KW-0175">Coiled coil</keyword>
<proteinExistence type="inferred from homology"/>
<dbReference type="SMART" id="SM00233">
    <property type="entry name" value="PH"/>
    <property type="match status" value="1"/>
</dbReference>
<comment type="subcellular location">
    <subcellularLocation>
        <location evidence="1">Cytoplasm</location>
    </subcellularLocation>
</comment>
<evidence type="ECO:0000256" key="4">
    <source>
        <dbReference type="ARBA" id="ARBA00022553"/>
    </source>
</evidence>
<dbReference type="SUPFAM" id="SSF50729">
    <property type="entry name" value="PH domain-like"/>
    <property type="match status" value="1"/>
</dbReference>
<dbReference type="Pfam" id="PF16453">
    <property type="entry name" value="IQ_SEC7_PH"/>
    <property type="match status" value="1"/>
</dbReference>
<dbReference type="eggNOG" id="KOG0931">
    <property type="taxonomic scope" value="Eukaryota"/>
</dbReference>
<dbReference type="InterPro" id="IPR001849">
    <property type="entry name" value="PH_domain"/>
</dbReference>
<dbReference type="SUPFAM" id="SSF48425">
    <property type="entry name" value="Sec7 domain"/>
    <property type="match status" value="1"/>
</dbReference>
<dbReference type="PANTHER" id="PTHR10663">
    <property type="entry name" value="GUANYL-NUCLEOTIDE EXCHANGE FACTOR"/>
    <property type="match status" value="1"/>
</dbReference>
<comment type="similarity">
    <text evidence="2">Belongs to the BRAG family.</text>
</comment>
<dbReference type="Pfam" id="PF01369">
    <property type="entry name" value="Sec7"/>
    <property type="match status" value="1"/>
</dbReference>
<dbReference type="Gene3D" id="2.30.29.30">
    <property type="entry name" value="Pleckstrin-homology domain (PH domain)/Phosphotyrosine-binding domain (PTB)"/>
    <property type="match status" value="1"/>
</dbReference>
<dbReference type="GO" id="GO:0005737">
    <property type="term" value="C:cytoplasm"/>
    <property type="evidence" value="ECO:0007669"/>
    <property type="project" value="UniProtKB-SubCell"/>
</dbReference>
<dbReference type="InterPro" id="IPR000904">
    <property type="entry name" value="Sec7_dom"/>
</dbReference>
<dbReference type="AlphaFoldDB" id="A7SN35"/>
<dbReference type="Proteomes" id="UP000001593">
    <property type="component" value="Unassembled WGS sequence"/>
</dbReference>
<dbReference type="PhylomeDB" id="A7SN35"/>
<keyword evidence="4" id="KW-0597">Phosphoprotein</keyword>
<accession>A7SN35</accession>
<evidence type="ECO:0000256" key="2">
    <source>
        <dbReference type="ARBA" id="ARBA00006248"/>
    </source>
</evidence>